<accession>A0A5C8PIL8</accession>
<dbReference type="GO" id="GO:0004016">
    <property type="term" value="F:adenylate cyclase activity"/>
    <property type="evidence" value="ECO:0007669"/>
    <property type="project" value="UniProtKB-ARBA"/>
</dbReference>
<evidence type="ECO:0000256" key="1">
    <source>
        <dbReference type="SAM" id="MobiDB-lite"/>
    </source>
</evidence>
<evidence type="ECO:0000259" key="2">
    <source>
        <dbReference type="PROSITE" id="PS50006"/>
    </source>
</evidence>
<evidence type="ECO:0000313" key="5">
    <source>
        <dbReference type="Proteomes" id="UP000321638"/>
    </source>
</evidence>
<dbReference type="RefSeq" id="WP_147848703.1">
    <property type="nucleotide sequence ID" value="NZ_VDUZ01000023.1"/>
</dbReference>
<feature type="domain" description="Guanylate cyclase" evidence="3">
    <location>
        <begin position="7"/>
        <end position="122"/>
    </location>
</feature>
<dbReference type="InterPro" id="IPR000253">
    <property type="entry name" value="FHA_dom"/>
</dbReference>
<dbReference type="GO" id="GO:0035556">
    <property type="term" value="P:intracellular signal transduction"/>
    <property type="evidence" value="ECO:0007669"/>
    <property type="project" value="InterPro"/>
</dbReference>
<dbReference type="Gene3D" id="3.30.70.1230">
    <property type="entry name" value="Nucleotide cyclase"/>
    <property type="match status" value="1"/>
</dbReference>
<dbReference type="SUPFAM" id="SSF49879">
    <property type="entry name" value="SMAD/FHA domain"/>
    <property type="match status" value="1"/>
</dbReference>
<keyword evidence="5" id="KW-1185">Reference proteome</keyword>
<comment type="caution">
    <text evidence="4">The sequence shown here is derived from an EMBL/GenBank/DDBJ whole genome shotgun (WGS) entry which is preliminary data.</text>
</comment>
<dbReference type="OrthoDB" id="9807521at2"/>
<dbReference type="InterPro" id="IPR029787">
    <property type="entry name" value="Nucleotide_cyclase"/>
</dbReference>
<dbReference type="PROSITE" id="PS50006">
    <property type="entry name" value="FHA_DOMAIN"/>
    <property type="match status" value="1"/>
</dbReference>
<dbReference type="SMART" id="SM00240">
    <property type="entry name" value="FHA"/>
    <property type="match status" value="1"/>
</dbReference>
<evidence type="ECO:0000313" key="4">
    <source>
        <dbReference type="EMBL" id="TXL73660.1"/>
    </source>
</evidence>
<feature type="domain" description="FHA" evidence="2">
    <location>
        <begin position="255"/>
        <end position="306"/>
    </location>
</feature>
<dbReference type="InterPro" id="IPR001054">
    <property type="entry name" value="A/G_cyclase"/>
</dbReference>
<evidence type="ECO:0000259" key="3">
    <source>
        <dbReference type="PROSITE" id="PS50125"/>
    </source>
</evidence>
<name>A0A5C8PIL8_9HYPH</name>
<dbReference type="Pfam" id="PF00211">
    <property type="entry name" value="Guanylate_cyc"/>
    <property type="match status" value="1"/>
</dbReference>
<dbReference type="InterPro" id="IPR050697">
    <property type="entry name" value="Adenylyl/Guanylyl_Cyclase_3/4"/>
</dbReference>
<dbReference type="Pfam" id="PF00498">
    <property type="entry name" value="FHA"/>
    <property type="match status" value="1"/>
</dbReference>
<proteinExistence type="predicted"/>
<gene>
    <name evidence="4" type="ORF">FHP25_19805</name>
</gene>
<feature type="region of interest" description="Disordered" evidence="1">
    <location>
        <begin position="174"/>
        <end position="207"/>
    </location>
</feature>
<dbReference type="PANTHER" id="PTHR43081">
    <property type="entry name" value="ADENYLATE CYCLASE, TERMINAL-DIFFERENTIATION SPECIFIC-RELATED"/>
    <property type="match status" value="1"/>
</dbReference>
<dbReference type="AlphaFoldDB" id="A0A5C8PIL8"/>
<dbReference type="SMART" id="SM00044">
    <property type="entry name" value="CYCc"/>
    <property type="match status" value="1"/>
</dbReference>
<dbReference type="CDD" id="cd00060">
    <property type="entry name" value="FHA"/>
    <property type="match status" value="1"/>
</dbReference>
<dbReference type="SUPFAM" id="SSF55073">
    <property type="entry name" value="Nucleotide cyclase"/>
    <property type="match status" value="1"/>
</dbReference>
<dbReference type="PROSITE" id="PS50125">
    <property type="entry name" value="GUANYLATE_CYCLASE_2"/>
    <property type="match status" value="1"/>
</dbReference>
<sequence>MDRRLAAILHADVVGYSRLMEGAETQTFRELKTLFDHVWLPALGRHTGRLVNTAGDAMLVEFTSAVAAVRCAMELQVAMAQRNADRPPQRHVLLRIGLNIGEVIVDGDNIFGDEVNVAARIQALAEPGTVVVSARVREAVEGKIGFGFFDLGDQQVKNISRPVRVHRVMAVDRGAEAPTSLPPQRPATMETPSQAAPQPSLGAPHAPTVSAPLASISYAPSSAEPVGWRLVGADRAGTRVDMRLDGGLLQQHEGVVFGRMQRYCQLTIDNDSISRRHARFRAGPGGVLTVEDLGSTNGTAVDGQRIAPYQPIPLRDGARISLGEIKVVVSRG</sequence>
<dbReference type="PANTHER" id="PTHR43081:SF19">
    <property type="entry name" value="PH-SENSITIVE ADENYLATE CYCLASE RV1264"/>
    <property type="match status" value="1"/>
</dbReference>
<organism evidence="4 5">
    <name type="scientific">Vineibacter terrae</name>
    <dbReference type="NCBI Taxonomy" id="2586908"/>
    <lineage>
        <taxon>Bacteria</taxon>
        <taxon>Pseudomonadati</taxon>
        <taxon>Pseudomonadota</taxon>
        <taxon>Alphaproteobacteria</taxon>
        <taxon>Hyphomicrobiales</taxon>
        <taxon>Vineibacter</taxon>
    </lineage>
</organism>
<dbReference type="Gene3D" id="2.60.200.20">
    <property type="match status" value="1"/>
</dbReference>
<dbReference type="CDD" id="cd07302">
    <property type="entry name" value="CHD"/>
    <property type="match status" value="1"/>
</dbReference>
<dbReference type="InterPro" id="IPR008984">
    <property type="entry name" value="SMAD_FHA_dom_sf"/>
</dbReference>
<dbReference type="Proteomes" id="UP000321638">
    <property type="component" value="Unassembled WGS sequence"/>
</dbReference>
<reference evidence="4 5" key="1">
    <citation type="submission" date="2019-06" db="EMBL/GenBank/DDBJ databases">
        <title>New taxonomy in bacterial strain CC-CFT640, isolated from vineyard.</title>
        <authorList>
            <person name="Lin S.-Y."/>
            <person name="Tsai C.-F."/>
            <person name="Young C.-C."/>
        </authorList>
    </citation>
    <scope>NUCLEOTIDE SEQUENCE [LARGE SCALE GENOMIC DNA]</scope>
    <source>
        <strain evidence="4 5">CC-CFT640</strain>
    </source>
</reference>
<dbReference type="EMBL" id="VDUZ01000023">
    <property type="protein sequence ID" value="TXL73660.1"/>
    <property type="molecule type" value="Genomic_DNA"/>
</dbReference>
<dbReference type="GO" id="GO:0006171">
    <property type="term" value="P:cAMP biosynthetic process"/>
    <property type="evidence" value="ECO:0007669"/>
    <property type="project" value="TreeGrafter"/>
</dbReference>
<protein>
    <submittedName>
        <fullName evidence="4">Adenylate/guanylate cyclase domain-containing protein</fullName>
    </submittedName>
</protein>